<gene>
    <name evidence="1" type="ORF">IPOD504_LOCUS8180</name>
</gene>
<proteinExistence type="predicted"/>
<protein>
    <recommendedName>
        <fullName evidence="3">Secreted protein</fullName>
    </recommendedName>
</protein>
<dbReference type="EMBL" id="OW152832">
    <property type="protein sequence ID" value="CAH2052339.1"/>
    <property type="molecule type" value="Genomic_DNA"/>
</dbReference>
<evidence type="ECO:0000313" key="2">
    <source>
        <dbReference type="Proteomes" id="UP000837857"/>
    </source>
</evidence>
<feature type="non-terminal residue" evidence="1">
    <location>
        <position position="1"/>
    </location>
</feature>
<sequence>MMANAYVTCSASLVGLGTERSSKGRAHAACARVGARVFCCARLCTCGGRARERFVIRARLKCFECFTFARSPFVAGEPASHFSVGRRGCVTGGGGGGSDFSHIGEWIE</sequence>
<keyword evidence="2" id="KW-1185">Reference proteome</keyword>
<organism evidence="1 2">
    <name type="scientific">Iphiclides podalirius</name>
    <name type="common">scarce swallowtail</name>
    <dbReference type="NCBI Taxonomy" id="110791"/>
    <lineage>
        <taxon>Eukaryota</taxon>
        <taxon>Metazoa</taxon>
        <taxon>Ecdysozoa</taxon>
        <taxon>Arthropoda</taxon>
        <taxon>Hexapoda</taxon>
        <taxon>Insecta</taxon>
        <taxon>Pterygota</taxon>
        <taxon>Neoptera</taxon>
        <taxon>Endopterygota</taxon>
        <taxon>Lepidoptera</taxon>
        <taxon>Glossata</taxon>
        <taxon>Ditrysia</taxon>
        <taxon>Papilionoidea</taxon>
        <taxon>Papilionidae</taxon>
        <taxon>Papilioninae</taxon>
        <taxon>Iphiclides</taxon>
    </lineage>
</organism>
<evidence type="ECO:0008006" key="3">
    <source>
        <dbReference type="Google" id="ProtNLM"/>
    </source>
</evidence>
<dbReference type="Proteomes" id="UP000837857">
    <property type="component" value="Chromosome 20"/>
</dbReference>
<name>A0ABN8ICZ5_9NEOP</name>
<evidence type="ECO:0000313" key="1">
    <source>
        <dbReference type="EMBL" id="CAH2052339.1"/>
    </source>
</evidence>
<accession>A0ABN8ICZ5</accession>
<reference evidence="1" key="1">
    <citation type="submission" date="2022-03" db="EMBL/GenBank/DDBJ databases">
        <authorList>
            <person name="Martin H S."/>
        </authorList>
    </citation>
    <scope>NUCLEOTIDE SEQUENCE</scope>
</reference>